<dbReference type="SUPFAM" id="SSF52402">
    <property type="entry name" value="Adenine nucleotide alpha hydrolases-like"/>
    <property type="match status" value="2"/>
</dbReference>
<gene>
    <name evidence="3" type="ORF">ACFFVB_05155</name>
</gene>
<proteinExistence type="inferred from homology"/>
<evidence type="ECO:0000259" key="2">
    <source>
        <dbReference type="Pfam" id="PF00582"/>
    </source>
</evidence>
<accession>A0ABV5EZ54</accession>
<dbReference type="PANTHER" id="PTHR46268">
    <property type="entry name" value="STRESS RESPONSE PROTEIN NHAX"/>
    <property type="match status" value="1"/>
</dbReference>
<protein>
    <submittedName>
        <fullName evidence="3">Universal stress protein</fullName>
    </submittedName>
</protein>
<dbReference type="EMBL" id="JBHMEZ010000003">
    <property type="protein sequence ID" value="MFB9052461.1"/>
    <property type="molecule type" value="Genomic_DNA"/>
</dbReference>
<evidence type="ECO:0000256" key="1">
    <source>
        <dbReference type="ARBA" id="ARBA00008791"/>
    </source>
</evidence>
<reference evidence="3 4" key="1">
    <citation type="submission" date="2024-09" db="EMBL/GenBank/DDBJ databases">
        <authorList>
            <person name="Sun Q."/>
            <person name="Mori K."/>
        </authorList>
    </citation>
    <scope>NUCLEOTIDE SEQUENCE [LARGE SCALE GENOMIC DNA]</scope>
    <source>
        <strain evidence="3 4">CECT 8286</strain>
    </source>
</reference>
<name>A0ABV5EZ54_9FLAO</name>
<dbReference type="Pfam" id="PF00582">
    <property type="entry name" value="Usp"/>
    <property type="match status" value="1"/>
</dbReference>
<dbReference type="Proteomes" id="UP001589605">
    <property type="component" value="Unassembled WGS sequence"/>
</dbReference>
<dbReference type="PANTHER" id="PTHR46268:SF6">
    <property type="entry name" value="UNIVERSAL STRESS PROTEIN UP12"/>
    <property type="match status" value="1"/>
</dbReference>
<dbReference type="InterPro" id="IPR006016">
    <property type="entry name" value="UspA"/>
</dbReference>
<comment type="similarity">
    <text evidence="1">Belongs to the universal stress protein A family.</text>
</comment>
<dbReference type="Gene3D" id="3.40.50.12370">
    <property type="match status" value="1"/>
</dbReference>
<dbReference type="RefSeq" id="WP_382381646.1">
    <property type="nucleotide sequence ID" value="NZ_JBHMEZ010000003.1"/>
</dbReference>
<comment type="caution">
    <text evidence="3">The sequence shown here is derived from an EMBL/GenBank/DDBJ whole genome shotgun (WGS) entry which is preliminary data.</text>
</comment>
<feature type="domain" description="UspA" evidence="2">
    <location>
        <begin position="6"/>
        <end position="124"/>
    </location>
</feature>
<sequence>MKKLFKIMVPFDFSDTANNALNYVKNFVADDLDTEIILVYVNEIDDEQAEEKLEAIKVEFQSHSRNNIKTIIKKGLLQASLLDVQKAEEIDLIFMGTSLVNNKKLNTNTSSFVLVVDCPIIVIPKDYANFKIKKIALVIGEDLIHDSKLLGVLLQVARRFKAKVHVLTVKQGEADYGYTIVDEKNENTIMYYLEDFYSHHLFVDGPDIPTSIFKYAEEKDIDLISILPRNHAKGKVSSEGALTKALSEVSKTPLLVID</sequence>
<organism evidence="3 4">
    <name type="scientific">Formosa undariae</name>
    <dbReference type="NCBI Taxonomy" id="1325436"/>
    <lineage>
        <taxon>Bacteria</taxon>
        <taxon>Pseudomonadati</taxon>
        <taxon>Bacteroidota</taxon>
        <taxon>Flavobacteriia</taxon>
        <taxon>Flavobacteriales</taxon>
        <taxon>Flavobacteriaceae</taxon>
        <taxon>Formosa</taxon>
    </lineage>
</organism>
<evidence type="ECO:0000313" key="4">
    <source>
        <dbReference type="Proteomes" id="UP001589605"/>
    </source>
</evidence>
<evidence type="ECO:0000313" key="3">
    <source>
        <dbReference type="EMBL" id="MFB9052461.1"/>
    </source>
</evidence>
<keyword evidence="4" id="KW-1185">Reference proteome</keyword>
<dbReference type="CDD" id="cd00293">
    <property type="entry name" value="USP-like"/>
    <property type="match status" value="1"/>
</dbReference>